<protein>
    <recommendedName>
        <fullName evidence="3">Ketoreductase domain-containing protein</fullName>
    </recommendedName>
</protein>
<dbReference type="PROSITE" id="PS00061">
    <property type="entry name" value="ADH_SHORT"/>
    <property type="match status" value="1"/>
</dbReference>
<feature type="domain" description="Ketoreductase" evidence="3">
    <location>
        <begin position="7"/>
        <end position="194"/>
    </location>
</feature>
<dbReference type="PANTHER" id="PTHR45024">
    <property type="entry name" value="DEHYDROGENASES, SHORT CHAIN"/>
    <property type="match status" value="1"/>
</dbReference>
<accession>A0A381Q250</accession>
<evidence type="ECO:0000256" key="1">
    <source>
        <dbReference type="ARBA" id="ARBA00006484"/>
    </source>
</evidence>
<keyword evidence="2" id="KW-0560">Oxidoreductase</keyword>
<proteinExistence type="inferred from homology"/>
<evidence type="ECO:0000259" key="3">
    <source>
        <dbReference type="SMART" id="SM00822"/>
    </source>
</evidence>
<dbReference type="AlphaFoldDB" id="A0A381Q250"/>
<evidence type="ECO:0000313" key="4">
    <source>
        <dbReference type="EMBL" id="SUZ71693.1"/>
    </source>
</evidence>
<dbReference type="EMBL" id="UINC01001129">
    <property type="protein sequence ID" value="SUZ71693.1"/>
    <property type="molecule type" value="Genomic_DNA"/>
</dbReference>
<dbReference type="SUPFAM" id="SSF51735">
    <property type="entry name" value="NAD(P)-binding Rossmann-fold domains"/>
    <property type="match status" value="1"/>
</dbReference>
<dbReference type="InterPro" id="IPR051687">
    <property type="entry name" value="Peroxisomal_Beta-Oxidation"/>
</dbReference>
<gene>
    <name evidence="4" type="ORF">METZ01_LOCUS24547</name>
</gene>
<dbReference type="GO" id="GO:0016491">
    <property type="term" value="F:oxidoreductase activity"/>
    <property type="evidence" value="ECO:0007669"/>
    <property type="project" value="UniProtKB-KW"/>
</dbReference>
<sequence length="294" mass="30626">MSDFEGKVAIVTGAGGGLGRCHALAFAERGAKVVVNDLGGSVHGDGASEMADVVVEEITSAGGVAIANKASVSDRDGAKSIVDDALAAFGTVDIVVNNAGILRDKSFKNMTLDEFDLVIDVHLRGSAYVTKAAWPIMYEKNWGRVVFTSSTSGIFGNFGQANYGAAKMAMLGLMNVLAIEGASHNIRVNCLAPGAATRMTASVPGSRFDADGPPPAEMDPALVTPAVLLMCSEDAPSANTIHASGGRYSRSQTYTNQGISLGTEATFDDLMDQTETVRDMSAASPFDPLNRRRG</sequence>
<dbReference type="PRINTS" id="PR00080">
    <property type="entry name" value="SDRFAMILY"/>
</dbReference>
<reference evidence="4" key="1">
    <citation type="submission" date="2018-05" db="EMBL/GenBank/DDBJ databases">
        <authorList>
            <person name="Lanie J.A."/>
            <person name="Ng W.-L."/>
            <person name="Kazmierczak K.M."/>
            <person name="Andrzejewski T.M."/>
            <person name="Davidsen T.M."/>
            <person name="Wayne K.J."/>
            <person name="Tettelin H."/>
            <person name="Glass J.I."/>
            <person name="Rusch D."/>
            <person name="Podicherti R."/>
            <person name="Tsui H.-C.T."/>
            <person name="Winkler M.E."/>
        </authorList>
    </citation>
    <scope>NUCLEOTIDE SEQUENCE</scope>
</reference>
<dbReference type="Pfam" id="PF00106">
    <property type="entry name" value="adh_short"/>
    <property type="match status" value="1"/>
</dbReference>
<evidence type="ECO:0000256" key="2">
    <source>
        <dbReference type="ARBA" id="ARBA00023002"/>
    </source>
</evidence>
<dbReference type="InterPro" id="IPR002347">
    <property type="entry name" value="SDR_fam"/>
</dbReference>
<comment type="similarity">
    <text evidence="1">Belongs to the short-chain dehydrogenases/reductases (SDR) family.</text>
</comment>
<dbReference type="InterPro" id="IPR057326">
    <property type="entry name" value="KR_dom"/>
</dbReference>
<dbReference type="Gene3D" id="3.40.50.720">
    <property type="entry name" value="NAD(P)-binding Rossmann-like Domain"/>
    <property type="match status" value="1"/>
</dbReference>
<organism evidence="4">
    <name type="scientific">marine metagenome</name>
    <dbReference type="NCBI Taxonomy" id="408172"/>
    <lineage>
        <taxon>unclassified sequences</taxon>
        <taxon>metagenomes</taxon>
        <taxon>ecological metagenomes</taxon>
    </lineage>
</organism>
<dbReference type="InterPro" id="IPR036291">
    <property type="entry name" value="NAD(P)-bd_dom_sf"/>
</dbReference>
<name>A0A381Q250_9ZZZZ</name>
<dbReference type="SMART" id="SM00822">
    <property type="entry name" value="PKS_KR"/>
    <property type="match status" value="1"/>
</dbReference>
<dbReference type="PRINTS" id="PR00081">
    <property type="entry name" value="GDHRDH"/>
</dbReference>
<dbReference type="PANTHER" id="PTHR45024:SF2">
    <property type="entry name" value="SCP2 DOMAIN-CONTAINING PROTEIN"/>
    <property type="match status" value="1"/>
</dbReference>
<dbReference type="FunFam" id="3.40.50.720:FF:000084">
    <property type="entry name" value="Short-chain dehydrogenase reductase"/>
    <property type="match status" value="1"/>
</dbReference>
<dbReference type="InterPro" id="IPR020904">
    <property type="entry name" value="Sc_DH/Rdtase_CS"/>
</dbReference>